<gene>
    <name evidence="2" type="ORF">GOP47_0023336</name>
</gene>
<evidence type="ECO:0000313" key="2">
    <source>
        <dbReference type="EMBL" id="KAI5060831.1"/>
    </source>
</evidence>
<feature type="region of interest" description="Disordered" evidence="1">
    <location>
        <begin position="1"/>
        <end position="33"/>
    </location>
</feature>
<sequence length="85" mass="9698">MRLRGQLCRLGQKSRNKPAKEHASRGVESGGCGGAVSCFDDEGDDEMLLRGKSSWCRLSQMEERKGWHRVWGRKHSRSLREVLRA</sequence>
<keyword evidence="3" id="KW-1185">Reference proteome</keyword>
<dbReference type="EMBL" id="JABFUD020000023">
    <property type="protein sequence ID" value="KAI5060831.1"/>
    <property type="molecule type" value="Genomic_DNA"/>
</dbReference>
<reference evidence="2" key="1">
    <citation type="submission" date="2021-01" db="EMBL/GenBank/DDBJ databases">
        <title>Adiantum capillus-veneris genome.</title>
        <authorList>
            <person name="Fang Y."/>
            <person name="Liao Q."/>
        </authorList>
    </citation>
    <scope>NUCLEOTIDE SEQUENCE</scope>
    <source>
        <strain evidence="2">H3</strain>
        <tissue evidence="2">Leaf</tissue>
    </source>
</reference>
<name>A0A9D4U3C4_ADICA</name>
<dbReference type="Proteomes" id="UP000886520">
    <property type="component" value="Chromosome 23"/>
</dbReference>
<proteinExistence type="predicted"/>
<dbReference type="AlphaFoldDB" id="A0A9D4U3C4"/>
<protein>
    <submittedName>
        <fullName evidence="2">Uncharacterized protein</fullName>
    </submittedName>
</protein>
<evidence type="ECO:0000313" key="3">
    <source>
        <dbReference type="Proteomes" id="UP000886520"/>
    </source>
</evidence>
<organism evidence="2 3">
    <name type="scientific">Adiantum capillus-veneris</name>
    <name type="common">Maidenhair fern</name>
    <dbReference type="NCBI Taxonomy" id="13818"/>
    <lineage>
        <taxon>Eukaryota</taxon>
        <taxon>Viridiplantae</taxon>
        <taxon>Streptophyta</taxon>
        <taxon>Embryophyta</taxon>
        <taxon>Tracheophyta</taxon>
        <taxon>Polypodiopsida</taxon>
        <taxon>Polypodiidae</taxon>
        <taxon>Polypodiales</taxon>
        <taxon>Pteridineae</taxon>
        <taxon>Pteridaceae</taxon>
        <taxon>Vittarioideae</taxon>
        <taxon>Adiantum</taxon>
    </lineage>
</organism>
<accession>A0A9D4U3C4</accession>
<comment type="caution">
    <text evidence="2">The sequence shown here is derived from an EMBL/GenBank/DDBJ whole genome shotgun (WGS) entry which is preliminary data.</text>
</comment>
<evidence type="ECO:0000256" key="1">
    <source>
        <dbReference type="SAM" id="MobiDB-lite"/>
    </source>
</evidence>